<dbReference type="EMBL" id="JAVREP010000015">
    <property type="protein sequence ID" value="MDT0330795.1"/>
    <property type="molecule type" value="Genomic_DNA"/>
</dbReference>
<proteinExistence type="predicted"/>
<accession>A0ABU2MDP0</accession>
<protein>
    <submittedName>
        <fullName evidence="1">Flavodoxin</fullName>
    </submittedName>
</protein>
<evidence type="ECO:0000313" key="2">
    <source>
        <dbReference type="Proteomes" id="UP001183390"/>
    </source>
</evidence>
<dbReference type="Gene3D" id="3.40.50.360">
    <property type="match status" value="1"/>
</dbReference>
<dbReference type="Proteomes" id="UP001183390">
    <property type="component" value="Unassembled WGS sequence"/>
</dbReference>
<dbReference type="SUPFAM" id="SSF52218">
    <property type="entry name" value="Flavoproteins"/>
    <property type="match status" value="1"/>
</dbReference>
<gene>
    <name evidence="1" type="ORF">RM479_20445</name>
</gene>
<comment type="caution">
    <text evidence="1">The sequence shown here is derived from an EMBL/GenBank/DDBJ whole genome shotgun (WGS) entry which is preliminary data.</text>
</comment>
<dbReference type="InterPro" id="IPR029039">
    <property type="entry name" value="Flavoprotein-like_sf"/>
</dbReference>
<organism evidence="1 2">
    <name type="scientific">Nocardiopsis lambiniae</name>
    <dbReference type="NCBI Taxonomy" id="3075539"/>
    <lineage>
        <taxon>Bacteria</taxon>
        <taxon>Bacillati</taxon>
        <taxon>Actinomycetota</taxon>
        <taxon>Actinomycetes</taxon>
        <taxon>Streptosporangiales</taxon>
        <taxon>Nocardiopsidaceae</taxon>
        <taxon>Nocardiopsis</taxon>
    </lineage>
</organism>
<name>A0ABU2MDP0_9ACTN</name>
<keyword evidence="2" id="KW-1185">Reference proteome</keyword>
<sequence length="151" mass="15749">MARLLIVHHTVSPATWELLEAVLAGARDDEIEGVEIVSRPALAASVSDALTADAVVLGTPANIGYMSGALKHWFDLVHYPALSSGRTVPYALYAHGNDDTTGAVRAVEAITKGMGWVRHRPPVTVAGAPTAADRDACRELGAVIALAALGM</sequence>
<reference evidence="2" key="1">
    <citation type="submission" date="2023-07" db="EMBL/GenBank/DDBJ databases">
        <title>30 novel species of actinomycetes from the DSMZ collection.</title>
        <authorList>
            <person name="Nouioui I."/>
        </authorList>
    </citation>
    <scope>NUCLEOTIDE SEQUENCE [LARGE SCALE GENOMIC DNA]</scope>
    <source>
        <strain evidence="2">DSM 44743</strain>
    </source>
</reference>
<dbReference type="RefSeq" id="WP_311513386.1">
    <property type="nucleotide sequence ID" value="NZ_JAVREP010000015.1"/>
</dbReference>
<evidence type="ECO:0000313" key="1">
    <source>
        <dbReference type="EMBL" id="MDT0330795.1"/>
    </source>
</evidence>